<gene>
    <name evidence="2" type="ORF">A2786_05905</name>
</gene>
<dbReference type="EMBL" id="MHCJ01000001">
    <property type="protein sequence ID" value="OGY19041.1"/>
    <property type="molecule type" value="Genomic_DNA"/>
</dbReference>
<dbReference type="Proteomes" id="UP000179233">
    <property type="component" value="Unassembled WGS sequence"/>
</dbReference>
<name>A0A1G1VUF7_9BACT</name>
<dbReference type="SUPFAM" id="SSF50249">
    <property type="entry name" value="Nucleic acid-binding proteins"/>
    <property type="match status" value="1"/>
</dbReference>
<reference evidence="2 3" key="1">
    <citation type="journal article" date="2016" name="Nat. Commun.">
        <title>Thousands of microbial genomes shed light on interconnected biogeochemical processes in an aquifer system.</title>
        <authorList>
            <person name="Anantharaman K."/>
            <person name="Brown C.T."/>
            <person name="Hug L.A."/>
            <person name="Sharon I."/>
            <person name="Castelle C.J."/>
            <person name="Probst A.J."/>
            <person name="Thomas B.C."/>
            <person name="Singh A."/>
            <person name="Wilkins M.J."/>
            <person name="Karaoz U."/>
            <person name="Brodie E.L."/>
            <person name="Williams K.H."/>
            <person name="Hubbard S.S."/>
            <person name="Banfield J.F."/>
        </authorList>
    </citation>
    <scope>NUCLEOTIDE SEQUENCE [LARGE SCALE GENOMIC DNA]</scope>
</reference>
<protein>
    <recommendedName>
        <fullName evidence="1">ChsH2 C-terminal OB-fold domain-containing protein</fullName>
    </recommendedName>
</protein>
<evidence type="ECO:0000313" key="3">
    <source>
        <dbReference type="Proteomes" id="UP000179233"/>
    </source>
</evidence>
<dbReference type="InterPro" id="IPR002878">
    <property type="entry name" value="ChsH2_C"/>
</dbReference>
<accession>A0A1G1VUF7</accession>
<proteinExistence type="predicted"/>
<dbReference type="InterPro" id="IPR012340">
    <property type="entry name" value="NA-bd_OB-fold"/>
</dbReference>
<dbReference type="AlphaFoldDB" id="A0A1G1VUF7"/>
<evidence type="ECO:0000259" key="1">
    <source>
        <dbReference type="Pfam" id="PF01796"/>
    </source>
</evidence>
<comment type="caution">
    <text evidence="2">The sequence shown here is derived from an EMBL/GenBank/DDBJ whole genome shotgun (WGS) entry which is preliminary data.</text>
</comment>
<evidence type="ECO:0000313" key="2">
    <source>
        <dbReference type="EMBL" id="OGY19041.1"/>
    </source>
</evidence>
<sequence>MRHEIPGQPYGTIYSFTTVHEAPSTHEEFAPYVEALIDVEQGNDKTRRLSMRMTDIDPAEERRIGDPVEVVTRIWKKDGKRGLIMHGYAARAPIGWQRAEPVGGRTEE</sequence>
<dbReference type="Pfam" id="PF01796">
    <property type="entry name" value="OB_ChsH2_C"/>
    <property type="match status" value="1"/>
</dbReference>
<organism evidence="2 3">
    <name type="scientific">Candidatus Chisholmbacteria bacterium RIFCSPHIGHO2_01_FULL_52_32</name>
    <dbReference type="NCBI Taxonomy" id="1797591"/>
    <lineage>
        <taxon>Bacteria</taxon>
        <taxon>Candidatus Chisholmiibacteriota</taxon>
    </lineage>
</organism>
<feature type="domain" description="ChsH2 C-terminal OB-fold" evidence="1">
    <location>
        <begin position="10"/>
        <end position="73"/>
    </location>
</feature>